<evidence type="ECO:0000256" key="1">
    <source>
        <dbReference type="ARBA" id="ARBA00005091"/>
    </source>
</evidence>
<dbReference type="SUPFAM" id="SSF52317">
    <property type="entry name" value="Class I glutamine amidotransferase-like"/>
    <property type="match status" value="1"/>
</dbReference>
<dbReference type="PIRSF" id="PIRSF000495">
    <property type="entry name" value="Amidotransf_hisH"/>
    <property type="match status" value="1"/>
</dbReference>
<dbReference type="GO" id="GO:0004359">
    <property type="term" value="F:glutaminase activity"/>
    <property type="evidence" value="ECO:0007669"/>
    <property type="project" value="UniProtKB-EC"/>
</dbReference>
<evidence type="ECO:0000256" key="6">
    <source>
        <dbReference type="ARBA" id="ARBA00023102"/>
    </source>
</evidence>
<dbReference type="NCBIfam" id="TIGR01855">
    <property type="entry name" value="IMP_synth_hisH"/>
    <property type="match status" value="1"/>
</dbReference>
<dbReference type="RefSeq" id="WP_110270668.1">
    <property type="nucleotide sequence ID" value="NZ_CP029289.2"/>
</dbReference>
<proteinExistence type="predicted"/>
<keyword evidence="5" id="KW-0315">Glutamine amidotransferase</keyword>
<keyword evidence="3" id="KW-0028">Amino-acid biosynthesis</keyword>
<evidence type="ECO:0000313" key="12">
    <source>
        <dbReference type="EMBL" id="AWR94787.1"/>
    </source>
</evidence>
<keyword evidence="4" id="KW-0378">Hydrolase</keyword>
<dbReference type="InterPro" id="IPR010139">
    <property type="entry name" value="Imidazole-glycPsynth_HisH"/>
</dbReference>
<organism evidence="12 13">
    <name type="scientific">Acidianus brierleyi</name>
    <dbReference type="NCBI Taxonomy" id="41673"/>
    <lineage>
        <taxon>Archaea</taxon>
        <taxon>Thermoproteota</taxon>
        <taxon>Thermoprotei</taxon>
        <taxon>Sulfolobales</taxon>
        <taxon>Sulfolobaceae</taxon>
        <taxon>Acidianus</taxon>
    </lineage>
</organism>
<evidence type="ECO:0000256" key="4">
    <source>
        <dbReference type="ARBA" id="ARBA00022801"/>
    </source>
</evidence>
<dbReference type="GeneID" id="36832375"/>
<keyword evidence="6" id="KW-0368">Histidine biosynthesis</keyword>
<dbReference type="GO" id="GO:0000105">
    <property type="term" value="P:L-histidine biosynthetic process"/>
    <property type="evidence" value="ECO:0007669"/>
    <property type="project" value="UniProtKB-UniPathway"/>
</dbReference>
<dbReference type="InterPro" id="IPR029062">
    <property type="entry name" value="Class_I_gatase-like"/>
</dbReference>
<comment type="pathway">
    <text evidence="1">Amino-acid biosynthesis; L-histidine biosynthesis; L-histidine from 5-phospho-alpha-D-ribose 1-diphosphate: step 5/9.</text>
</comment>
<sequence length="195" mass="22053">MKAIVVNYGVGNLYSISSALKRTGFEVKIGNIENADLIVFPGVGSFSAVSKYINENENKLNDLRSNGVKFLGVCLGLQIMYEEGTEGGKNKGLGWFKGYVDKINANVKLPHIGWEKILIKNPSELTEDLDNRYAYFVHSYVAYTNENNVLMISHYGIDYPSIVYSEFAIGTQFHPEKSSDTGRIFFRNLTRWMKR</sequence>
<keyword evidence="13" id="KW-1185">Reference proteome</keyword>
<dbReference type="GO" id="GO:0016829">
    <property type="term" value="F:lyase activity"/>
    <property type="evidence" value="ECO:0007669"/>
    <property type="project" value="UniProtKB-KW"/>
</dbReference>
<dbReference type="InterPro" id="IPR017926">
    <property type="entry name" value="GATASE"/>
</dbReference>
<dbReference type="PANTHER" id="PTHR42701">
    <property type="entry name" value="IMIDAZOLE GLYCEROL PHOSPHATE SYNTHASE SUBUNIT HISH"/>
    <property type="match status" value="1"/>
</dbReference>
<feature type="domain" description="Glutamine amidotransferase" evidence="11">
    <location>
        <begin position="5"/>
        <end position="186"/>
    </location>
</feature>
<dbReference type="PROSITE" id="PS51273">
    <property type="entry name" value="GATASE_TYPE_1"/>
    <property type="match status" value="1"/>
</dbReference>
<dbReference type="PANTHER" id="PTHR42701:SF1">
    <property type="entry name" value="IMIDAZOLE GLYCEROL PHOSPHATE SYNTHASE SUBUNIT HISH"/>
    <property type="match status" value="1"/>
</dbReference>
<reference evidence="12 13" key="1">
    <citation type="submission" date="2018-05" db="EMBL/GenBank/DDBJ databases">
        <title>Complete Genome Sequences of Extremely Thermoacidophilic, Metal-Mobilizing Type-Strain Members of the Archaeal Family Sulfolobaceae: Acidianus brierleyi DSM-1651T, Acidianus sulfidivorans DSM-18786T, Metallosphaera hakonensis DSM-7519T, and Metallosphaera prunae DSM-10039T.</title>
        <authorList>
            <person name="Counts J.A."/>
            <person name="Kelly R.M."/>
        </authorList>
    </citation>
    <scope>NUCLEOTIDE SEQUENCE [LARGE SCALE GENOMIC DNA]</scope>
    <source>
        <strain evidence="12 13">DSM 1651</strain>
    </source>
</reference>
<evidence type="ECO:0000256" key="9">
    <source>
        <dbReference type="ARBA" id="ARBA00049534"/>
    </source>
</evidence>
<protein>
    <submittedName>
        <fullName evidence="12">Imidazole glycerol phosphate synthase subunit HisH</fullName>
    </submittedName>
</protein>
<dbReference type="Proteomes" id="UP000248044">
    <property type="component" value="Chromosome"/>
</dbReference>
<comment type="catalytic activity">
    <reaction evidence="8">
        <text>5-[(5-phospho-1-deoxy-D-ribulos-1-ylimino)methylamino]-1-(5-phospho-beta-D-ribosyl)imidazole-4-carboxamide + L-glutamine = D-erythro-1-(imidazol-4-yl)glycerol 3-phosphate + 5-amino-1-(5-phospho-beta-D-ribosyl)imidazole-4-carboxamide + L-glutamate + H(+)</text>
        <dbReference type="Rhea" id="RHEA:24793"/>
        <dbReference type="ChEBI" id="CHEBI:15378"/>
        <dbReference type="ChEBI" id="CHEBI:29985"/>
        <dbReference type="ChEBI" id="CHEBI:58278"/>
        <dbReference type="ChEBI" id="CHEBI:58359"/>
        <dbReference type="ChEBI" id="CHEBI:58475"/>
        <dbReference type="ChEBI" id="CHEBI:58525"/>
        <dbReference type="EC" id="4.3.2.10"/>
    </reaction>
</comment>
<feature type="active site" evidence="10">
    <location>
        <position position="176"/>
    </location>
</feature>
<feature type="active site" description="Nucleophile" evidence="10">
    <location>
        <position position="74"/>
    </location>
</feature>
<evidence type="ECO:0000259" key="11">
    <source>
        <dbReference type="Pfam" id="PF00117"/>
    </source>
</evidence>
<evidence type="ECO:0000256" key="3">
    <source>
        <dbReference type="ARBA" id="ARBA00022605"/>
    </source>
</evidence>
<dbReference type="Gene3D" id="3.40.50.880">
    <property type="match status" value="1"/>
</dbReference>
<feature type="active site" evidence="10">
    <location>
        <position position="174"/>
    </location>
</feature>
<keyword evidence="7" id="KW-0456">Lyase</keyword>
<accession>A0A2U9IFG7</accession>
<dbReference type="Pfam" id="PF00117">
    <property type="entry name" value="GATase"/>
    <property type="match status" value="1"/>
</dbReference>
<dbReference type="GO" id="GO:0000107">
    <property type="term" value="F:imidazoleglycerol-phosphate synthase activity"/>
    <property type="evidence" value="ECO:0007669"/>
    <property type="project" value="TreeGrafter"/>
</dbReference>
<dbReference type="KEGG" id="abri:DFR85_09425"/>
<dbReference type="UniPathway" id="UPA00031">
    <property type="reaction ID" value="UER00010"/>
</dbReference>
<evidence type="ECO:0000256" key="2">
    <source>
        <dbReference type="ARBA" id="ARBA00011152"/>
    </source>
</evidence>
<dbReference type="EMBL" id="CP029289">
    <property type="protein sequence ID" value="AWR94787.1"/>
    <property type="molecule type" value="Genomic_DNA"/>
</dbReference>
<dbReference type="OrthoDB" id="33401at2157"/>
<evidence type="ECO:0000256" key="5">
    <source>
        <dbReference type="ARBA" id="ARBA00022962"/>
    </source>
</evidence>
<gene>
    <name evidence="12" type="primary">hisH</name>
    <name evidence="12" type="ORF">DFR85_09425</name>
</gene>
<name>A0A2U9IFG7_9CREN</name>
<evidence type="ECO:0000313" key="13">
    <source>
        <dbReference type="Proteomes" id="UP000248044"/>
    </source>
</evidence>
<comment type="subunit">
    <text evidence="2">Heterodimer of HisH and HisF.</text>
</comment>
<comment type="catalytic activity">
    <reaction evidence="9">
        <text>L-glutamine + H2O = L-glutamate + NH4(+)</text>
        <dbReference type="Rhea" id="RHEA:15889"/>
        <dbReference type="ChEBI" id="CHEBI:15377"/>
        <dbReference type="ChEBI" id="CHEBI:28938"/>
        <dbReference type="ChEBI" id="CHEBI:29985"/>
        <dbReference type="ChEBI" id="CHEBI:58359"/>
        <dbReference type="EC" id="3.5.1.2"/>
    </reaction>
</comment>
<evidence type="ECO:0000256" key="7">
    <source>
        <dbReference type="ARBA" id="ARBA00023239"/>
    </source>
</evidence>
<dbReference type="AlphaFoldDB" id="A0A2U9IFG7"/>
<evidence type="ECO:0000256" key="8">
    <source>
        <dbReference type="ARBA" id="ARBA00047838"/>
    </source>
</evidence>
<evidence type="ECO:0000256" key="10">
    <source>
        <dbReference type="PIRSR" id="PIRSR000495-1"/>
    </source>
</evidence>